<evidence type="ECO:0000256" key="3">
    <source>
        <dbReference type="ARBA" id="ARBA00012438"/>
    </source>
</evidence>
<dbReference type="InterPro" id="IPR036097">
    <property type="entry name" value="HisK_dim/P_sf"/>
</dbReference>
<comment type="subcellular location">
    <subcellularLocation>
        <location evidence="2">Membrane</location>
    </subcellularLocation>
</comment>
<keyword evidence="6" id="KW-0547">Nucleotide-binding</keyword>
<keyword evidence="5" id="KW-0808">Transferase</keyword>
<keyword evidence="9" id="KW-0902">Two-component regulatory system</keyword>
<evidence type="ECO:0000256" key="9">
    <source>
        <dbReference type="ARBA" id="ARBA00023012"/>
    </source>
</evidence>
<comment type="catalytic activity">
    <reaction evidence="1">
        <text>ATP + protein L-histidine = ADP + protein N-phospho-L-histidine.</text>
        <dbReference type="EC" id="2.7.13.3"/>
    </reaction>
</comment>
<dbReference type="EC" id="2.7.13.3" evidence="3"/>
<gene>
    <name evidence="11" type="ORF">L0M14_23210</name>
</gene>
<evidence type="ECO:0000313" key="11">
    <source>
        <dbReference type="EMBL" id="UJF32535.1"/>
    </source>
</evidence>
<dbReference type="RefSeq" id="WP_235118884.1">
    <property type="nucleotide sequence ID" value="NZ_CP090978.1"/>
</dbReference>
<dbReference type="InterPro" id="IPR036890">
    <property type="entry name" value="HATPase_C_sf"/>
</dbReference>
<dbReference type="InterPro" id="IPR050351">
    <property type="entry name" value="BphY/WalK/GraS-like"/>
</dbReference>
<dbReference type="Gene3D" id="3.30.565.10">
    <property type="entry name" value="Histidine kinase-like ATPase, C-terminal domain"/>
    <property type="match status" value="1"/>
</dbReference>
<dbReference type="CDD" id="cd00075">
    <property type="entry name" value="HATPase"/>
    <property type="match status" value="1"/>
</dbReference>
<name>A0ABY3SGF2_9BACL</name>
<evidence type="ECO:0000256" key="1">
    <source>
        <dbReference type="ARBA" id="ARBA00000085"/>
    </source>
</evidence>
<dbReference type="CDD" id="cd00082">
    <property type="entry name" value="HisKA"/>
    <property type="match status" value="1"/>
</dbReference>
<dbReference type="SMART" id="SM00387">
    <property type="entry name" value="HATPase_c"/>
    <property type="match status" value="1"/>
</dbReference>
<evidence type="ECO:0000256" key="4">
    <source>
        <dbReference type="ARBA" id="ARBA00022553"/>
    </source>
</evidence>
<accession>A0ABY3SGF2</accession>
<feature type="domain" description="Histidine kinase" evidence="10">
    <location>
        <begin position="38"/>
        <end position="255"/>
    </location>
</feature>
<dbReference type="PRINTS" id="PR00344">
    <property type="entry name" value="BCTRLSENSOR"/>
</dbReference>
<sequence>MIFILFLAVAIWLSYSMSKKAMIPIQTVYHQQQQFLADASHELRTPLTIMNTSFDVIELEHGEDFTPYTKEVLADMKDEVGRMSRLVQHLLLLARSDSGSVQFETVSFDLVPKLRLWVQAFESLARQKCISIRAEFPEELIVMGDLERIKQVVYILLDNAMKYTPEEGVVDVMLEAASKRWVLSIKDTGIGIPEEDRSRIFDRFYRAEKHRSREEGSAGLGLSIAKWIVEAHKGSIEVVSSVGHGSTFIVKIPHK</sequence>
<dbReference type="Proteomes" id="UP001649230">
    <property type="component" value="Chromosome"/>
</dbReference>
<dbReference type="Pfam" id="PF02518">
    <property type="entry name" value="HATPase_c"/>
    <property type="match status" value="1"/>
</dbReference>
<dbReference type="SMART" id="SM00388">
    <property type="entry name" value="HisKA"/>
    <property type="match status" value="1"/>
</dbReference>
<organism evidence="11 12">
    <name type="scientific">Paenibacillus hexagrammi</name>
    <dbReference type="NCBI Taxonomy" id="2908839"/>
    <lineage>
        <taxon>Bacteria</taxon>
        <taxon>Bacillati</taxon>
        <taxon>Bacillota</taxon>
        <taxon>Bacilli</taxon>
        <taxon>Bacillales</taxon>
        <taxon>Paenibacillaceae</taxon>
        <taxon>Paenibacillus</taxon>
    </lineage>
</organism>
<dbReference type="SUPFAM" id="SSF47384">
    <property type="entry name" value="Homodimeric domain of signal transducing histidine kinase"/>
    <property type="match status" value="1"/>
</dbReference>
<proteinExistence type="predicted"/>
<keyword evidence="7 11" id="KW-0418">Kinase</keyword>
<dbReference type="Gene3D" id="1.10.287.130">
    <property type="match status" value="1"/>
</dbReference>
<evidence type="ECO:0000313" key="12">
    <source>
        <dbReference type="Proteomes" id="UP001649230"/>
    </source>
</evidence>
<dbReference type="PANTHER" id="PTHR45453:SF1">
    <property type="entry name" value="PHOSPHATE REGULON SENSOR PROTEIN PHOR"/>
    <property type="match status" value="1"/>
</dbReference>
<dbReference type="InterPro" id="IPR003594">
    <property type="entry name" value="HATPase_dom"/>
</dbReference>
<dbReference type="InterPro" id="IPR003661">
    <property type="entry name" value="HisK_dim/P_dom"/>
</dbReference>
<dbReference type="Pfam" id="PF00512">
    <property type="entry name" value="HisKA"/>
    <property type="match status" value="1"/>
</dbReference>
<keyword evidence="4" id="KW-0597">Phosphoprotein</keyword>
<dbReference type="InterPro" id="IPR004358">
    <property type="entry name" value="Sig_transdc_His_kin-like_C"/>
</dbReference>
<dbReference type="EMBL" id="CP090978">
    <property type="protein sequence ID" value="UJF32535.1"/>
    <property type="molecule type" value="Genomic_DNA"/>
</dbReference>
<keyword evidence="8" id="KW-0067">ATP-binding</keyword>
<dbReference type="PANTHER" id="PTHR45453">
    <property type="entry name" value="PHOSPHATE REGULON SENSOR PROTEIN PHOR"/>
    <property type="match status" value="1"/>
</dbReference>
<evidence type="ECO:0000256" key="2">
    <source>
        <dbReference type="ARBA" id="ARBA00004370"/>
    </source>
</evidence>
<dbReference type="InterPro" id="IPR005467">
    <property type="entry name" value="His_kinase_dom"/>
</dbReference>
<dbReference type="GO" id="GO:0016301">
    <property type="term" value="F:kinase activity"/>
    <property type="evidence" value="ECO:0007669"/>
    <property type="project" value="UniProtKB-KW"/>
</dbReference>
<evidence type="ECO:0000256" key="6">
    <source>
        <dbReference type="ARBA" id="ARBA00022741"/>
    </source>
</evidence>
<keyword evidence="12" id="KW-1185">Reference proteome</keyword>
<evidence type="ECO:0000256" key="8">
    <source>
        <dbReference type="ARBA" id="ARBA00022840"/>
    </source>
</evidence>
<evidence type="ECO:0000256" key="5">
    <source>
        <dbReference type="ARBA" id="ARBA00022679"/>
    </source>
</evidence>
<protein>
    <recommendedName>
        <fullName evidence="3">histidine kinase</fullName>
        <ecNumber evidence="3">2.7.13.3</ecNumber>
    </recommendedName>
</protein>
<dbReference type="SUPFAM" id="SSF55874">
    <property type="entry name" value="ATPase domain of HSP90 chaperone/DNA topoisomerase II/histidine kinase"/>
    <property type="match status" value="1"/>
</dbReference>
<reference evidence="11 12" key="1">
    <citation type="journal article" date="2024" name="Int. J. Syst. Evol. Microbiol.">
        <title>Paenibacillus hexagrammi sp. nov., a novel bacterium isolated from the gut content of Hexagrammos agrammus.</title>
        <authorList>
            <person name="Jung H.K."/>
            <person name="Kim D.G."/>
            <person name="Zin H."/>
            <person name="Park J."/>
            <person name="Jung H."/>
            <person name="Kim Y.O."/>
            <person name="Kong H.J."/>
            <person name="Kim J.W."/>
            <person name="Kim Y.S."/>
        </authorList>
    </citation>
    <scope>NUCLEOTIDE SEQUENCE [LARGE SCALE GENOMIC DNA]</scope>
    <source>
        <strain evidence="11 12">YPD9-1</strain>
    </source>
</reference>
<evidence type="ECO:0000259" key="10">
    <source>
        <dbReference type="PROSITE" id="PS50109"/>
    </source>
</evidence>
<dbReference type="PROSITE" id="PS50109">
    <property type="entry name" value="HIS_KIN"/>
    <property type="match status" value="1"/>
</dbReference>
<evidence type="ECO:0000256" key="7">
    <source>
        <dbReference type="ARBA" id="ARBA00022777"/>
    </source>
</evidence>